<dbReference type="GO" id="GO:0005737">
    <property type="term" value="C:cytoplasm"/>
    <property type="evidence" value="ECO:0007669"/>
    <property type="project" value="InterPro"/>
</dbReference>
<dbReference type="PROSITE" id="PS00480">
    <property type="entry name" value="CITRATE_SYNTHASE"/>
    <property type="match status" value="1"/>
</dbReference>
<comment type="catalytic activity">
    <reaction evidence="5 9">
        <text>oxaloacetate + acetyl-CoA + H2O = citrate + CoA + H(+)</text>
        <dbReference type="Rhea" id="RHEA:16845"/>
        <dbReference type="ChEBI" id="CHEBI:15377"/>
        <dbReference type="ChEBI" id="CHEBI:15378"/>
        <dbReference type="ChEBI" id="CHEBI:16452"/>
        <dbReference type="ChEBI" id="CHEBI:16947"/>
        <dbReference type="ChEBI" id="CHEBI:57287"/>
        <dbReference type="ChEBI" id="CHEBI:57288"/>
        <dbReference type="EC" id="2.3.3.16"/>
    </reaction>
</comment>
<proteinExistence type="inferred from homology"/>
<organism evidence="11 12">
    <name type="scientific">Candidatus Methylophosphatis roskildensis</name>
    <dbReference type="NCBI Taxonomy" id="2899263"/>
    <lineage>
        <taxon>Bacteria</taxon>
        <taxon>Pseudomonadati</taxon>
        <taxon>Pseudomonadota</taxon>
        <taxon>Betaproteobacteria</taxon>
        <taxon>Nitrosomonadales</taxon>
        <taxon>Sterolibacteriaceae</taxon>
        <taxon>Candidatus Methylophosphatis</taxon>
    </lineage>
</organism>
<dbReference type="InterPro" id="IPR010953">
    <property type="entry name" value="Citrate_synthase_typ-I"/>
</dbReference>
<dbReference type="GO" id="GO:0006099">
    <property type="term" value="P:tricarboxylic acid cycle"/>
    <property type="evidence" value="ECO:0007669"/>
    <property type="project" value="UniProtKB-UniRule"/>
</dbReference>
<evidence type="ECO:0000256" key="2">
    <source>
        <dbReference type="ARBA" id="ARBA00010566"/>
    </source>
</evidence>
<dbReference type="InterPro" id="IPR016142">
    <property type="entry name" value="Citrate_synth-like_lrg_a-sub"/>
</dbReference>
<dbReference type="GO" id="GO:0036440">
    <property type="term" value="F:citrate synthase activity"/>
    <property type="evidence" value="ECO:0007669"/>
    <property type="project" value="UniProtKB-EC"/>
</dbReference>
<feature type="active site" evidence="8">
    <location>
        <position position="365"/>
    </location>
</feature>
<comment type="pathway">
    <text evidence="1 9">Carbohydrate metabolism; tricarboxylic acid cycle; isocitrate from oxaloacetate: step 1/2.</text>
</comment>
<reference evidence="11" key="1">
    <citation type="submission" date="2020-10" db="EMBL/GenBank/DDBJ databases">
        <title>Connecting structure to function with the recovery of over 1000 high-quality activated sludge metagenome-assembled genomes encoding full-length rRNA genes using long-read sequencing.</title>
        <authorList>
            <person name="Singleton C.M."/>
            <person name="Petriglieri F."/>
            <person name="Kristensen J.M."/>
            <person name="Kirkegaard R.H."/>
            <person name="Michaelsen T.Y."/>
            <person name="Andersen M.H."/>
            <person name="Karst S.M."/>
            <person name="Dueholm M.S."/>
            <person name="Nielsen P.H."/>
            <person name="Albertsen M."/>
        </authorList>
    </citation>
    <scope>NUCLEOTIDE SEQUENCE</scope>
    <source>
        <strain evidence="11">Bjer_18-Q3-R1-45_BAT3C.347</strain>
    </source>
</reference>
<dbReference type="Pfam" id="PF00285">
    <property type="entry name" value="Citrate_synt"/>
    <property type="match status" value="1"/>
</dbReference>
<evidence type="ECO:0000256" key="5">
    <source>
        <dbReference type="ARBA" id="ARBA00049288"/>
    </source>
</evidence>
<evidence type="ECO:0000256" key="8">
    <source>
        <dbReference type="PIRSR" id="PIRSR001369-1"/>
    </source>
</evidence>
<evidence type="ECO:0000313" key="11">
    <source>
        <dbReference type="EMBL" id="MBK6973318.1"/>
    </source>
</evidence>
<dbReference type="InterPro" id="IPR019810">
    <property type="entry name" value="Citrate_synthase_AS"/>
</dbReference>
<evidence type="ECO:0000256" key="4">
    <source>
        <dbReference type="ARBA" id="ARBA00022679"/>
    </source>
</evidence>
<keyword evidence="11" id="KW-0012">Acyltransferase</keyword>
<sequence length="431" mass="48209">MTTQRTATLTLDGKANEFPILSGTIGPGVIDIRTLYGKTGTFTFDPGFMSTAACKSSITYIDGDKGELLYRGYPIEQLAEHCNFLETCYLLKNGELPNSAQYADWEMRVKSHTMVHEQLTRFFQGFRRDAHPMAVLVGVVGALSAFYHDSLDINNPEHRLVAAIRLIAKMPTIVAMTYKYSMGEPFMYPRNNLDYSANFMHMMFGTPCEEYKPNPVLVKALDRILILHADHEQNASTSTVRLSGSSGANPFACIAAGIACLWGPAHGGANEACLKMLEEIGDVSRVGEYIKRSKDKNDSFKLMGFGHRVYKNFDPRAKLMRETCHDVLNELGLHDDRLFKLALALEKIALEDDFFIEKKLYPNVDFYSGIVQRALGIPVPMFTGIFALARTIGWIAQWHEMIGDPEQKIGRPRQLYTGAAPRSVTPLGKRT</sequence>
<dbReference type="InterPro" id="IPR002020">
    <property type="entry name" value="Citrate_synthase"/>
</dbReference>
<keyword evidence="4 7" id="KW-0808">Transferase</keyword>
<accession>A0A9D7DYQ5</accession>
<evidence type="ECO:0000313" key="12">
    <source>
        <dbReference type="Proteomes" id="UP000807785"/>
    </source>
</evidence>
<dbReference type="AlphaFoldDB" id="A0A9D7DYQ5"/>
<dbReference type="InterPro" id="IPR036969">
    <property type="entry name" value="Citrate_synthase_sf"/>
</dbReference>
<evidence type="ECO:0000256" key="9">
    <source>
        <dbReference type="RuleBase" id="RU003370"/>
    </source>
</evidence>
<comment type="caution">
    <text evidence="11">The sequence shown here is derived from an EMBL/GenBank/DDBJ whole genome shotgun (WGS) entry which is preliminary data.</text>
</comment>
<comment type="similarity">
    <text evidence="2 7 10">Belongs to the citrate synthase family.</text>
</comment>
<evidence type="ECO:0000256" key="10">
    <source>
        <dbReference type="RuleBase" id="RU003406"/>
    </source>
</evidence>
<dbReference type="Gene3D" id="1.10.230.10">
    <property type="entry name" value="Cytochrome P450-Terp, domain 2"/>
    <property type="match status" value="1"/>
</dbReference>
<dbReference type="Gene3D" id="2.20.28.60">
    <property type="match status" value="1"/>
</dbReference>
<dbReference type="Gene3D" id="1.10.580.10">
    <property type="entry name" value="Citrate Synthase, domain 1"/>
    <property type="match status" value="1"/>
</dbReference>
<dbReference type="PANTHER" id="PTHR42871:SF1">
    <property type="entry name" value="CITRATE SYNTHASE"/>
    <property type="match status" value="1"/>
</dbReference>
<dbReference type="InterPro" id="IPR016143">
    <property type="entry name" value="Citrate_synth-like_sm_a-sub"/>
</dbReference>
<evidence type="ECO:0000256" key="3">
    <source>
        <dbReference type="ARBA" id="ARBA00022532"/>
    </source>
</evidence>
<evidence type="ECO:0000256" key="6">
    <source>
        <dbReference type="NCBIfam" id="TIGR01798"/>
    </source>
</evidence>
<dbReference type="InterPro" id="IPR024176">
    <property type="entry name" value="Citrate_synthase_bac-typ"/>
</dbReference>
<evidence type="ECO:0000256" key="7">
    <source>
        <dbReference type="PIRNR" id="PIRNR001369"/>
    </source>
</evidence>
<dbReference type="NCBIfam" id="TIGR01798">
    <property type="entry name" value="cit_synth_I"/>
    <property type="match status" value="1"/>
</dbReference>
<dbReference type="EMBL" id="JADJEV010000003">
    <property type="protein sequence ID" value="MBK6973318.1"/>
    <property type="molecule type" value="Genomic_DNA"/>
</dbReference>
<dbReference type="PANTHER" id="PTHR42871">
    <property type="entry name" value="CITRATE SYNTHASE"/>
    <property type="match status" value="1"/>
</dbReference>
<dbReference type="FunFam" id="1.10.230.10:FF:000002">
    <property type="entry name" value="Citrate synthase"/>
    <property type="match status" value="1"/>
</dbReference>
<name>A0A9D7DYQ5_9PROT</name>
<dbReference type="NCBIfam" id="NF004126">
    <property type="entry name" value="PRK05614.1"/>
    <property type="match status" value="1"/>
</dbReference>
<evidence type="ECO:0000256" key="1">
    <source>
        <dbReference type="ARBA" id="ARBA00004751"/>
    </source>
</evidence>
<feature type="active site" evidence="8">
    <location>
        <position position="307"/>
    </location>
</feature>
<protein>
    <recommendedName>
        <fullName evidence="6 7">Citrate synthase</fullName>
    </recommendedName>
</protein>
<gene>
    <name evidence="11" type="primary">gltA</name>
    <name evidence="11" type="ORF">IPH26_10380</name>
</gene>
<dbReference type="PRINTS" id="PR00143">
    <property type="entry name" value="CITRTSNTHASE"/>
</dbReference>
<keyword evidence="3 9" id="KW-0816">Tricarboxylic acid cycle</keyword>
<dbReference type="Proteomes" id="UP000807785">
    <property type="component" value="Unassembled WGS sequence"/>
</dbReference>
<dbReference type="SUPFAM" id="SSF48256">
    <property type="entry name" value="Citrate synthase"/>
    <property type="match status" value="1"/>
</dbReference>
<dbReference type="CDD" id="cd06114">
    <property type="entry name" value="EcCS_like"/>
    <property type="match status" value="1"/>
</dbReference>
<dbReference type="PIRSF" id="PIRSF001369">
    <property type="entry name" value="Citrate_synth"/>
    <property type="match status" value="1"/>
</dbReference>